<gene>
    <name evidence="2" type="ORF">L1049_001846</name>
</gene>
<dbReference type="CDD" id="cd00030">
    <property type="entry name" value="C2"/>
    <property type="match status" value="1"/>
</dbReference>
<dbReference type="PROSITE" id="PS50004">
    <property type="entry name" value="C2"/>
    <property type="match status" value="2"/>
</dbReference>
<dbReference type="SMART" id="SM00239">
    <property type="entry name" value="C2"/>
    <property type="match status" value="2"/>
</dbReference>
<reference evidence="2 3" key="1">
    <citation type="journal article" date="2024" name="Plant J.">
        <title>Genome sequences and population genomics reveal climatic adaptation and genomic divergence between two closely related sweetgum species.</title>
        <authorList>
            <person name="Xu W.Q."/>
            <person name="Ren C.Q."/>
            <person name="Zhang X.Y."/>
            <person name="Comes H.P."/>
            <person name="Liu X.H."/>
            <person name="Li Y.G."/>
            <person name="Kettle C.J."/>
            <person name="Jalonen R."/>
            <person name="Gaisberger H."/>
            <person name="Ma Y.Z."/>
            <person name="Qiu Y.X."/>
        </authorList>
    </citation>
    <scope>NUCLEOTIDE SEQUENCE [LARGE SCALE GENOMIC DNA]</scope>
    <source>
        <strain evidence="2">Hangzhou</strain>
    </source>
</reference>
<dbReference type="Proteomes" id="UP001415857">
    <property type="component" value="Unassembled WGS sequence"/>
</dbReference>
<keyword evidence="3" id="KW-1185">Reference proteome</keyword>
<evidence type="ECO:0000313" key="2">
    <source>
        <dbReference type="EMBL" id="KAK9271487.1"/>
    </source>
</evidence>
<accession>A0AAP0NDT8</accession>
<dbReference type="SUPFAM" id="SSF49562">
    <property type="entry name" value="C2 domain (Calcium/lipid-binding domain, CaLB)"/>
    <property type="match status" value="2"/>
</dbReference>
<dbReference type="AlphaFoldDB" id="A0AAP0NDT8"/>
<feature type="domain" description="C2" evidence="1">
    <location>
        <begin position="1"/>
        <end position="78"/>
    </location>
</feature>
<dbReference type="PANTHER" id="PTHR47264:SF3">
    <property type="entry name" value="SYNAPTOTAGMIN-5 ISOFORM X1"/>
    <property type="match status" value="1"/>
</dbReference>
<feature type="domain" description="C2" evidence="1">
    <location>
        <begin position="95"/>
        <end position="209"/>
    </location>
</feature>
<protein>
    <recommendedName>
        <fullName evidence="1">C2 domain-containing protein</fullName>
    </recommendedName>
</protein>
<name>A0AAP0NDT8_LIQFO</name>
<dbReference type="EMBL" id="JBBPBK010000013">
    <property type="protein sequence ID" value="KAK9271487.1"/>
    <property type="molecule type" value="Genomic_DNA"/>
</dbReference>
<dbReference type="Pfam" id="PF00168">
    <property type="entry name" value="C2"/>
    <property type="match status" value="2"/>
</dbReference>
<comment type="caution">
    <text evidence="2">The sequence shown here is derived from an EMBL/GenBank/DDBJ whole genome shotgun (WGS) entry which is preliminary data.</text>
</comment>
<evidence type="ECO:0000313" key="3">
    <source>
        <dbReference type="Proteomes" id="UP001415857"/>
    </source>
</evidence>
<evidence type="ECO:0000259" key="1">
    <source>
        <dbReference type="PROSITE" id="PS50004"/>
    </source>
</evidence>
<dbReference type="PANTHER" id="PTHR47264">
    <property type="entry name" value="OS01G0128800 PROTEIN"/>
    <property type="match status" value="1"/>
</dbReference>
<sequence>MVVPFEGINLGEALYRTRMIPHVLNPLWNQKIEFNEIGGGEYLKLKCYCEYTFGDDNIGSARVNLEGIIEGSLRDVWIPLEEVNSGEVRPQIEVRNDESEVSRGATAGSGNAWIELVLIEAKDLIAADIRGTSDPYVRVHYGKLKTKTKVRLKSSLNPYWNQTIDLPDDGSPLELHVKDHNAVLPTSSIGDCVVDYQGLIPNQTSDKWIPLQGVKRGEIHIQITKRVPELHKKSSLDSKNSSLTKENQISDQIRQTMAKVQALMGDGDLEGVSLALSEIERLEEFQEEYMLRLEIENTLLLNKTNELGKEILGSSPS</sequence>
<organism evidence="2 3">
    <name type="scientific">Liquidambar formosana</name>
    <name type="common">Formosan gum</name>
    <dbReference type="NCBI Taxonomy" id="63359"/>
    <lineage>
        <taxon>Eukaryota</taxon>
        <taxon>Viridiplantae</taxon>
        <taxon>Streptophyta</taxon>
        <taxon>Embryophyta</taxon>
        <taxon>Tracheophyta</taxon>
        <taxon>Spermatophyta</taxon>
        <taxon>Magnoliopsida</taxon>
        <taxon>eudicotyledons</taxon>
        <taxon>Gunneridae</taxon>
        <taxon>Pentapetalae</taxon>
        <taxon>Saxifragales</taxon>
        <taxon>Altingiaceae</taxon>
        <taxon>Liquidambar</taxon>
    </lineage>
</organism>
<proteinExistence type="predicted"/>
<dbReference type="InterPro" id="IPR000008">
    <property type="entry name" value="C2_dom"/>
</dbReference>
<dbReference type="Gene3D" id="2.60.40.150">
    <property type="entry name" value="C2 domain"/>
    <property type="match status" value="2"/>
</dbReference>
<dbReference type="InterPro" id="IPR035892">
    <property type="entry name" value="C2_domain_sf"/>
</dbReference>